<dbReference type="STRING" id="1582439.NPIRD3C_0099"/>
<name>A0A0C5BNN6_9ARCH</name>
<dbReference type="PANTHER" id="PTHR45871:SF1">
    <property type="entry name" value="PHOSPHATIDYLINOSITOL N-ACETYLGLUCOSAMINYLTRANSFERASE SUBUNIT A"/>
    <property type="match status" value="1"/>
</dbReference>
<dbReference type="Pfam" id="PF13439">
    <property type="entry name" value="Glyco_transf_4"/>
    <property type="match status" value="1"/>
</dbReference>
<dbReference type="HOGENOM" id="CLU_926350_0_0_2"/>
<protein>
    <submittedName>
        <fullName evidence="3">Glycosyl transferase, group 1 family protein</fullName>
    </submittedName>
</protein>
<keyword evidence="4" id="KW-1185">Reference proteome</keyword>
<dbReference type="GeneID" id="41599273"/>
<accession>A0A0C5BNN6</accession>
<dbReference type="Gene3D" id="3.40.50.2000">
    <property type="entry name" value="Glycogen Phosphorylase B"/>
    <property type="match status" value="2"/>
</dbReference>
<dbReference type="RefSeq" id="WP_148702348.1">
    <property type="nucleotide sequence ID" value="NZ_CP010868.1"/>
</dbReference>
<organism evidence="3 4">
    <name type="scientific">Nitrosopumilus piranensis</name>
    <dbReference type="NCBI Taxonomy" id="1582439"/>
    <lineage>
        <taxon>Archaea</taxon>
        <taxon>Nitrososphaerota</taxon>
        <taxon>Nitrososphaeria</taxon>
        <taxon>Nitrosopumilales</taxon>
        <taxon>Nitrosopumilaceae</taxon>
        <taxon>Nitrosopumilus</taxon>
    </lineage>
</organism>
<gene>
    <name evidence="3" type="ORF">NPIRD3C_0099</name>
</gene>
<dbReference type="PATRIC" id="fig|1582439.9.peg.98"/>
<dbReference type="CDD" id="cd03801">
    <property type="entry name" value="GT4_PimA-like"/>
    <property type="match status" value="1"/>
</dbReference>
<keyword evidence="3" id="KW-0808">Transferase</keyword>
<dbReference type="EMBL" id="CP010868">
    <property type="protein sequence ID" value="AJM91323.1"/>
    <property type="molecule type" value="Genomic_DNA"/>
</dbReference>
<dbReference type="AlphaFoldDB" id="A0A0C5BNN6"/>
<evidence type="ECO:0000313" key="4">
    <source>
        <dbReference type="Proteomes" id="UP000032027"/>
    </source>
</evidence>
<dbReference type="KEGG" id="nid:NPIRD3C_0099"/>
<proteinExistence type="predicted"/>
<dbReference type="Pfam" id="PF00534">
    <property type="entry name" value="Glycos_transf_1"/>
    <property type="match status" value="1"/>
</dbReference>
<dbReference type="PANTHER" id="PTHR45871">
    <property type="entry name" value="N-ACETYLGLUCOSAMINYL-PHOSPHATIDYLINOSITOL BIOSYNTHETIC PROTEIN"/>
    <property type="match status" value="1"/>
</dbReference>
<feature type="domain" description="Glycosyl transferase family 1" evidence="1">
    <location>
        <begin position="172"/>
        <end position="235"/>
    </location>
</feature>
<dbReference type="GO" id="GO:0016757">
    <property type="term" value="F:glycosyltransferase activity"/>
    <property type="evidence" value="ECO:0007669"/>
    <property type="project" value="InterPro"/>
</dbReference>
<evidence type="ECO:0000259" key="1">
    <source>
        <dbReference type="Pfam" id="PF00534"/>
    </source>
</evidence>
<sequence length="339" mass="39624">MKILMITPNFYPNIGGVEKHVLQVTNEIIKKGHQVTVLTRKYEKKLHDQETINEINIIRFPLENLLNTWKWLYKNKTLIKNSDIVHCHDYRVFVFYYLPFRILFPFKHVFITYHGFEGFVPIPRKIFLLRKLSELLTNGNICIGKYIVKWYKTKTNHISYGGVIPSKITKVSNNSFTFIGRLEKDTGILLFIKAIKLIKDKIGVNLIVDICGDGSLKDTIIKLNEENNLNIKIHGITNPDKFIDKNQFVFCTGYLGILESLIKKRLVFSVYDNPLKQDYLDSLDMTITCNSSEQLAEKIIYYVDNFDETEKKIEKGYEFAKLQTWNKLSDTYLSLWGVK</sequence>
<dbReference type="SUPFAM" id="SSF53756">
    <property type="entry name" value="UDP-Glycosyltransferase/glycogen phosphorylase"/>
    <property type="match status" value="1"/>
</dbReference>
<dbReference type="InterPro" id="IPR028098">
    <property type="entry name" value="Glyco_trans_4-like_N"/>
</dbReference>
<evidence type="ECO:0000313" key="3">
    <source>
        <dbReference type="EMBL" id="AJM91323.1"/>
    </source>
</evidence>
<reference evidence="3 4" key="2">
    <citation type="journal article" date="2016" name="ISME J.">
        <title>Physiological and genomic characterization of two novel marine thaumarchaeal strains indicates niche differentiation.</title>
        <authorList>
            <person name="Bayer B."/>
            <person name="Vojvoda J."/>
            <person name="Offre P."/>
            <person name="Alves R.J."/>
            <person name="Elisabeth N.H."/>
            <person name="Garcia J.A."/>
            <person name="Volland J.M."/>
            <person name="Srivastava A."/>
            <person name="Schleper C."/>
            <person name="Herndl G.J."/>
        </authorList>
    </citation>
    <scope>NUCLEOTIDE SEQUENCE [LARGE SCALE GENOMIC DNA]</scope>
    <source>
        <strain evidence="3 4">D3C</strain>
    </source>
</reference>
<evidence type="ECO:0000259" key="2">
    <source>
        <dbReference type="Pfam" id="PF13439"/>
    </source>
</evidence>
<dbReference type="OrthoDB" id="132546at2157"/>
<reference evidence="3 4" key="3">
    <citation type="journal article" date="2019" name="Int. J. Syst. Evol. Microbiol.">
        <title>Nitrosopumilus adriaticus sp. nov. and Nitrosopumilus piranensis sp. nov., two ammonia-oxidizing archaea from the Adriatic Sea and members of the class Nitrososphaeria.</title>
        <authorList>
            <person name="Bayer B."/>
            <person name="Vojvoda J."/>
            <person name="Reinthaler T."/>
            <person name="Reyes C."/>
            <person name="Pinto M."/>
            <person name="Herndl G.J."/>
        </authorList>
    </citation>
    <scope>NUCLEOTIDE SEQUENCE [LARGE SCALE GENOMIC DNA]</scope>
    <source>
        <strain evidence="3 4">D3C</strain>
    </source>
</reference>
<dbReference type="Proteomes" id="UP000032027">
    <property type="component" value="Chromosome"/>
</dbReference>
<feature type="domain" description="Glycosyltransferase subfamily 4-like N-terminal" evidence="2">
    <location>
        <begin position="14"/>
        <end position="144"/>
    </location>
</feature>
<reference evidence="4" key="1">
    <citation type="submission" date="2015-02" db="EMBL/GenBank/DDBJ databases">
        <title>Characterization of two novel Thaumarchaeota isolated from the Northern Adriatic Sea.</title>
        <authorList>
            <person name="Bayer B."/>
            <person name="Vojvoda J."/>
            <person name="Offre P."/>
            <person name="Srivastava A."/>
            <person name="Elisabeth N."/>
            <person name="Garcia J.A.L."/>
            <person name="Schleper C."/>
            <person name="Herndl G.J."/>
        </authorList>
    </citation>
    <scope>NUCLEOTIDE SEQUENCE [LARGE SCALE GENOMIC DNA]</scope>
    <source>
        <strain evidence="4">D3C</strain>
    </source>
</reference>
<dbReference type="InterPro" id="IPR001296">
    <property type="entry name" value="Glyco_trans_1"/>
</dbReference>